<dbReference type="KEGG" id="aluc:AKAW2_51340A"/>
<reference evidence="1" key="1">
    <citation type="submission" date="2021-01" db="EMBL/GenBank/DDBJ databases">
        <authorList>
            <consortium name="Aspergillus luchuensis mut. kawachii IFO 4304 genome sequencing consortium"/>
            <person name="Kazuki M."/>
            <person name="Futagami T."/>
        </authorList>
    </citation>
    <scope>NUCLEOTIDE SEQUENCE</scope>
    <source>
        <strain evidence="1">IFO 4308</strain>
    </source>
</reference>
<reference evidence="1" key="2">
    <citation type="submission" date="2021-02" db="EMBL/GenBank/DDBJ databases">
        <title>Aspergillus luchuensis mut. kawachii IFO 4304 genome sequence.</title>
        <authorList>
            <person name="Mori K."/>
            <person name="Kadooka C."/>
            <person name="Goto M."/>
            <person name="Futagami T."/>
        </authorList>
    </citation>
    <scope>NUCLEOTIDE SEQUENCE</scope>
    <source>
        <strain evidence="1">IFO 4308</strain>
    </source>
</reference>
<proteinExistence type="predicted"/>
<protein>
    <submittedName>
        <fullName evidence="1">Uncharacterized protein</fullName>
    </submittedName>
</protein>
<evidence type="ECO:0000313" key="2">
    <source>
        <dbReference type="Proteomes" id="UP000661280"/>
    </source>
</evidence>
<accession>A0A7R7X1J9</accession>
<name>A0A7R7X1J9_ASPKA</name>
<gene>
    <name evidence="1" type="ORF">AKAW2_51340A</name>
</gene>
<evidence type="ECO:0000313" key="1">
    <source>
        <dbReference type="EMBL" id="BCS00999.1"/>
    </source>
</evidence>
<organism evidence="1 2">
    <name type="scientific">Aspergillus kawachii</name>
    <name type="common">White koji mold</name>
    <name type="synonym">Aspergillus awamori var. kawachi</name>
    <dbReference type="NCBI Taxonomy" id="1069201"/>
    <lineage>
        <taxon>Eukaryota</taxon>
        <taxon>Fungi</taxon>
        <taxon>Dikarya</taxon>
        <taxon>Ascomycota</taxon>
        <taxon>Pezizomycotina</taxon>
        <taxon>Eurotiomycetes</taxon>
        <taxon>Eurotiomycetidae</taxon>
        <taxon>Eurotiales</taxon>
        <taxon>Aspergillaceae</taxon>
        <taxon>Aspergillus</taxon>
        <taxon>Aspergillus subgen. Circumdati</taxon>
    </lineage>
</organism>
<dbReference type="RefSeq" id="XP_041544761.1">
    <property type="nucleotide sequence ID" value="XM_041691259.1"/>
</dbReference>
<dbReference type="AlphaFoldDB" id="A0A7R7X1J9"/>
<dbReference type="Proteomes" id="UP000661280">
    <property type="component" value="Chromosome 5"/>
</dbReference>
<sequence>MYTQPQQITQYGSGFQVVDTDGRTHEVGYSKQVMMNVSEDKGKSPSQEYPGELKL</sequence>
<keyword evidence="2" id="KW-1185">Reference proteome</keyword>
<dbReference type="GeneID" id="64962320"/>
<dbReference type="EMBL" id="AP024429">
    <property type="protein sequence ID" value="BCS00999.1"/>
    <property type="molecule type" value="Genomic_DNA"/>
</dbReference>